<feature type="coiled-coil region" evidence="1">
    <location>
        <begin position="167"/>
        <end position="223"/>
    </location>
</feature>
<keyword evidence="1" id="KW-0175">Coiled coil</keyword>
<dbReference type="GO" id="GO:0019867">
    <property type="term" value="C:outer membrane"/>
    <property type="evidence" value="ECO:0007669"/>
    <property type="project" value="InterPro"/>
</dbReference>
<accession>A0A450T6R9</accession>
<name>A0A450T6R9_9GAMM</name>
<dbReference type="Pfam" id="PF05433">
    <property type="entry name" value="Rick_17kDa_Anti"/>
    <property type="match status" value="1"/>
</dbReference>
<evidence type="ECO:0000259" key="2">
    <source>
        <dbReference type="Pfam" id="PF05433"/>
    </source>
</evidence>
<sequence length="230" mass="25358">MRHFASPLGHFGRQQAHKLGILGLIITLAACQALPQRADRTGNVPTDLELRSAEAKIFYQSVATGAIVGGVAGAVIGRKLSDDTGGTLLGTLIGSAIGSVIANEYAKKKITEFRDVRLKNEQLKTLVDASEKYNEEVRGYNDSLDSDIASLRKKNRADRKRLATIRLETIKQKRAEIAKRIEEREQLKNALVEEQQPVMEAQLEALRQQQKELDLKIARYERLAGGGVIG</sequence>
<feature type="domain" description="Glycine zipper 2TM" evidence="2">
    <location>
        <begin position="65"/>
        <end position="104"/>
    </location>
</feature>
<protein>
    <submittedName>
        <fullName evidence="3">Glycine zipper 2TM domain-containing protein</fullName>
    </submittedName>
</protein>
<dbReference type="PROSITE" id="PS51257">
    <property type="entry name" value="PROKAR_LIPOPROTEIN"/>
    <property type="match status" value="1"/>
</dbReference>
<gene>
    <name evidence="3" type="ORF">BECKDK2373C_GA0170839_109614</name>
</gene>
<dbReference type="AlphaFoldDB" id="A0A450T6R9"/>
<dbReference type="InterPro" id="IPR008816">
    <property type="entry name" value="Gly_zipper_2TM_dom"/>
</dbReference>
<evidence type="ECO:0000256" key="1">
    <source>
        <dbReference type="SAM" id="Coils"/>
    </source>
</evidence>
<dbReference type="EMBL" id="CAADEY010000096">
    <property type="protein sequence ID" value="VFJ62403.1"/>
    <property type="molecule type" value="Genomic_DNA"/>
</dbReference>
<organism evidence="3">
    <name type="scientific">Candidatus Kentrum sp. DK</name>
    <dbReference type="NCBI Taxonomy" id="2126562"/>
    <lineage>
        <taxon>Bacteria</taxon>
        <taxon>Pseudomonadati</taxon>
        <taxon>Pseudomonadota</taxon>
        <taxon>Gammaproteobacteria</taxon>
        <taxon>Candidatus Kentrum</taxon>
    </lineage>
</organism>
<proteinExistence type="predicted"/>
<reference evidence="3" key="1">
    <citation type="submission" date="2019-02" db="EMBL/GenBank/DDBJ databases">
        <authorList>
            <person name="Gruber-Vodicka R. H."/>
            <person name="Seah K. B. B."/>
        </authorList>
    </citation>
    <scope>NUCLEOTIDE SEQUENCE</scope>
    <source>
        <strain evidence="3">BECK_DK161</strain>
    </source>
</reference>
<evidence type="ECO:0000313" key="3">
    <source>
        <dbReference type="EMBL" id="VFJ62403.1"/>
    </source>
</evidence>